<organism evidence="1 2">
    <name type="scientific">Holotrichia oblita</name>
    <name type="common">Chafer beetle</name>
    <dbReference type="NCBI Taxonomy" id="644536"/>
    <lineage>
        <taxon>Eukaryota</taxon>
        <taxon>Metazoa</taxon>
        <taxon>Ecdysozoa</taxon>
        <taxon>Arthropoda</taxon>
        <taxon>Hexapoda</taxon>
        <taxon>Insecta</taxon>
        <taxon>Pterygota</taxon>
        <taxon>Neoptera</taxon>
        <taxon>Endopterygota</taxon>
        <taxon>Coleoptera</taxon>
        <taxon>Polyphaga</taxon>
        <taxon>Scarabaeiformia</taxon>
        <taxon>Scarabaeidae</taxon>
        <taxon>Melolonthinae</taxon>
        <taxon>Holotrichia</taxon>
    </lineage>
</organism>
<dbReference type="EMBL" id="CM043016">
    <property type="protein sequence ID" value="KAI4468222.1"/>
    <property type="molecule type" value="Genomic_DNA"/>
</dbReference>
<comment type="caution">
    <text evidence="1">The sequence shown here is derived from an EMBL/GenBank/DDBJ whole genome shotgun (WGS) entry which is preliminary data.</text>
</comment>
<evidence type="ECO:0000313" key="2">
    <source>
        <dbReference type="Proteomes" id="UP001056778"/>
    </source>
</evidence>
<protein>
    <submittedName>
        <fullName evidence="1">Uncharacterized protein</fullName>
    </submittedName>
</protein>
<sequence>MSTQNIKAALSEKQLQEIAENWIGSDDEFEQSADEDDDESYFDLNTMPIVFEEDGVEINSEGDRTVTEELEEINELMKSLDPLETSSEDAEDSHTISRTRILNYNETNDKYTDTEFKQHFLMKRSSMQEIIDSYNLTMKHSGAGRPQLTAEKSVFMTVWYVANMECFRQISDRFGVTLSCAYNSVKNVLQHIVSIRKQYIKWPTEAEASHSATLFERKRVWSNNNFKEIESDFRQRAGFEGVVGAVDGTHIPIMQPTENSNSYINRKSYFSIQLQAICNHKYEFLDCFTGYPGSVHDARVFKQSPIAKLLLEQLLPNSLHLLGDSAYPLHTWLIVPFKDNGHLSRQQQKFNKLHSSTRCVIEQAFGLLKGRFRILRFINMRKIESIPNIIIACCVLHNICLKLGDDDVDVVPEETMSEEYSDAAISRIASHKRNQIMDKLCA</sequence>
<accession>A0ACB9TN69</accession>
<dbReference type="Proteomes" id="UP001056778">
    <property type="component" value="Chromosome 2"/>
</dbReference>
<gene>
    <name evidence="1" type="ORF">MML48_2g00018475</name>
</gene>
<keyword evidence="2" id="KW-1185">Reference proteome</keyword>
<name>A0ACB9TN69_HOLOL</name>
<evidence type="ECO:0000313" key="1">
    <source>
        <dbReference type="EMBL" id="KAI4468222.1"/>
    </source>
</evidence>
<proteinExistence type="predicted"/>
<reference evidence="1" key="1">
    <citation type="submission" date="2022-04" db="EMBL/GenBank/DDBJ databases">
        <title>Chromosome-scale genome assembly of Holotrichia oblita Faldermann.</title>
        <authorList>
            <person name="Rongchong L."/>
        </authorList>
    </citation>
    <scope>NUCLEOTIDE SEQUENCE</scope>
    <source>
        <strain evidence="1">81SQS9</strain>
    </source>
</reference>